<organism evidence="2 3">
    <name type="scientific">Bradyrhizobium huanghuaihaiense</name>
    <dbReference type="NCBI Taxonomy" id="990078"/>
    <lineage>
        <taxon>Bacteria</taxon>
        <taxon>Pseudomonadati</taxon>
        <taxon>Pseudomonadota</taxon>
        <taxon>Alphaproteobacteria</taxon>
        <taxon>Hyphomicrobiales</taxon>
        <taxon>Nitrobacteraceae</taxon>
        <taxon>Bradyrhizobium</taxon>
    </lineage>
</organism>
<proteinExistence type="predicted"/>
<dbReference type="EMBL" id="VLLA01000036">
    <property type="protein sequence ID" value="TWI60180.1"/>
    <property type="molecule type" value="Genomic_DNA"/>
</dbReference>
<feature type="compositionally biased region" description="Polar residues" evidence="1">
    <location>
        <begin position="25"/>
        <end position="39"/>
    </location>
</feature>
<comment type="caution">
    <text evidence="2">The sequence shown here is derived from an EMBL/GenBank/DDBJ whole genome shotgun (WGS) entry which is preliminary data.</text>
</comment>
<feature type="compositionally biased region" description="Basic residues" evidence="1">
    <location>
        <begin position="1"/>
        <end position="11"/>
    </location>
</feature>
<keyword evidence="3" id="KW-1185">Reference proteome</keyword>
<dbReference type="Proteomes" id="UP000316291">
    <property type="component" value="Unassembled WGS sequence"/>
</dbReference>
<sequence length="214" mass="23637">MPPSVAHKKPAHANARAGLCRPPSAKNQSKQPCLPRNNQTGKFKQLFTINATFSRRIKQRQAVLYSGNLGNLRARRLVNTFGGAGMCRRISLLSALGYDRGTGIACPRLRRAVQLPRALHPLGLRFLEQPSPGCAEGLDRRVPVLSCAARPCRKAHRDHDEPLPRTIGPIRIPRVADPADLAALRPDREVIGDLGPFRTNAEGGRVIYHRKFLQ</sequence>
<protein>
    <submittedName>
        <fullName evidence="2">Uncharacterized protein</fullName>
    </submittedName>
</protein>
<reference evidence="2 3" key="1">
    <citation type="journal article" date="2015" name="Stand. Genomic Sci.">
        <title>Genomic Encyclopedia of Bacterial and Archaeal Type Strains, Phase III: the genomes of soil and plant-associated and newly described type strains.</title>
        <authorList>
            <person name="Whitman W.B."/>
            <person name="Woyke T."/>
            <person name="Klenk H.P."/>
            <person name="Zhou Y."/>
            <person name="Lilburn T.G."/>
            <person name="Beck B.J."/>
            <person name="De Vos P."/>
            <person name="Vandamme P."/>
            <person name="Eisen J.A."/>
            <person name="Garrity G."/>
            <person name="Hugenholtz P."/>
            <person name="Kyrpides N.C."/>
        </authorList>
    </citation>
    <scope>NUCLEOTIDE SEQUENCE [LARGE SCALE GENOMIC DNA]</scope>
    <source>
        <strain evidence="2 3">CGMCC 1.10948</strain>
    </source>
</reference>
<accession>A0A562QVB3</accession>
<feature type="region of interest" description="Disordered" evidence="1">
    <location>
        <begin position="1"/>
        <end position="39"/>
    </location>
</feature>
<evidence type="ECO:0000256" key="1">
    <source>
        <dbReference type="SAM" id="MobiDB-lite"/>
    </source>
</evidence>
<name>A0A562QVB3_9BRAD</name>
<evidence type="ECO:0000313" key="3">
    <source>
        <dbReference type="Proteomes" id="UP000316291"/>
    </source>
</evidence>
<dbReference type="AlphaFoldDB" id="A0A562QVB3"/>
<gene>
    <name evidence="2" type="ORF">IQ16_07776</name>
</gene>
<evidence type="ECO:0000313" key="2">
    <source>
        <dbReference type="EMBL" id="TWI60180.1"/>
    </source>
</evidence>